<gene>
    <name evidence="1" type="ORF">QEH52_20200</name>
</gene>
<organism evidence="1 2">
    <name type="scientific">Thalassobacterium maritimum</name>
    <dbReference type="NCBI Taxonomy" id="3041265"/>
    <lineage>
        <taxon>Bacteria</taxon>
        <taxon>Pseudomonadati</taxon>
        <taxon>Verrucomicrobiota</taxon>
        <taxon>Opitutia</taxon>
        <taxon>Puniceicoccales</taxon>
        <taxon>Coraliomargaritaceae</taxon>
        <taxon>Thalassobacterium</taxon>
    </lineage>
</organism>
<comment type="caution">
    <text evidence="1">The sequence shown here is derived from an EMBL/GenBank/DDBJ whole genome shotgun (WGS) entry which is preliminary data.</text>
</comment>
<name>A0ABU1B0C7_9BACT</name>
<dbReference type="Proteomes" id="UP001225316">
    <property type="component" value="Unassembled WGS sequence"/>
</dbReference>
<evidence type="ECO:0000313" key="2">
    <source>
        <dbReference type="Proteomes" id="UP001225316"/>
    </source>
</evidence>
<dbReference type="EMBL" id="JARXHW010000236">
    <property type="protein sequence ID" value="MDQ8209851.1"/>
    <property type="molecule type" value="Genomic_DNA"/>
</dbReference>
<accession>A0ABU1B0C7</accession>
<evidence type="ECO:0000313" key="1">
    <source>
        <dbReference type="EMBL" id="MDQ8209851.1"/>
    </source>
</evidence>
<keyword evidence="2" id="KW-1185">Reference proteome</keyword>
<sequence length="77" mass="8869">MQPELLEAIFSSTNLEAAYRRVKANGGAAGVDGVSLEDFTLWYRLRRKDLLRRLHLGNYCPSPVRRTHIEKKNGKKR</sequence>
<feature type="non-terminal residue" evidence="1">
    <location>
        <position position="77"/>
    </location>
</feature>
<keyword evidence="1" id="KW-0548">Nucleotidyltransferase</keyword>
<reference evidence="1 2" key="1">
    <citation type="submission" date="2023-04" db="EMBL/GenBank/DDBJ databases">
        <title>A novel bacteria isolated from coastal sediment.</title>
        <authorList>
            <person name="Liu X.-J."/>
            <person name="Du Z.-J."/>
        </authorList>
    </citation>
    <scope>NUCLEOTIDE SEQUENCE [LARGE SCALE GENOMIC DNA]</scope>
    <source>
        <strain evidence="1 2">SDUM461003</strain>
    </source>
</reference>
<keyword evidence="1" id="KW-0695">RNA-directed DNA polymerase</keyword>
<proteinExistence type="predicted"/>
<dbReference type="GO" id="GO:0003964">
    <property type="term" value="F:RNA-directed DNA polymerase activity"/>
    <property type="evidence" value="ECO:0007669"/>
    <property type="project" value="UniProtKB-KW"/>
</dbReference>
<protein>
    <submittedName>
        <fullName evidence="1">Group II intron reverse transcriptase/maturase</fullName>
    </submittedName>
</protein>
<keyword evidence="1" id="KW-0808">Transferase</keyword>